<keyword evidence="4 6" id="KW-1133">Transmembrane helix</keyword>
<name>A0A2N0RGF7_9GLOM</name>
<proteinExistence type="predicted"/>
<keyword evidence="3" id="KW-0677">Repeat</keyword>
<evidence type="ECO:0000256" key="6">
    <source>
        <dbReference type="SAM" id="Phobius"/>
    </source>
</evidence>
<dbReference type="EMBL" id="LLXH01000864">
    <property type="protein sequence ID" value="PKC62385.1"/>
    <property type="molecule type" value="Genomic_DNA"/>
</dbReference>
<dbReference type="VEuPathDB" id="FungiDB:RhiirFUN_020484"/>
<dbReference type="PANTHER" id="PTHR10582:SF2">
    <property type="entry name" value="INACTIVE"/>
    <property type="match status" value="1"/>
</dbReference>
<dbReference type="Pfam" id="PF00520">
    <property type="entry name" value="Ion_trans"/>
    <property type="match status" value="1"/>
</dbReference>
<evidence type="ECO:0000313" key="9">
    <source>
        <dbReference type="Proteomes" id="UP000232688"/>
    </source>
</evidence>
<dbReference type="GO" id="GO:0098703">
    <property type="term" value="P:calcium ion import across plasma membrane"/>
    <property type="evidence" value="ECO:0007669"/>
    <property type="project" value="TreeGrafter"/>
</dbReference>
<dbReference type="InterPro" id="IPR005821">
    <property type="entry name" value="Ion_trans_dom"/>
</dbReference>
<dbReference type="Proteomes" id="UP000232688">
    <property type="component" value="Unassembled WGS sequence"/>
</dbReference>
<organism evidence="8 9">
    <name type="scientific">Rhizophagus irregularis</name>
    <dbReference type="NCBI Taxonomy" id="588596"/>
    <lineage>
        <taxon>Eukaryota</taxon>
        <taxon>Fungi</taxon>
        <taxon>Fungi incertae sedis</taxon>
        <taxon>Mucoromycota</taxon>
        <taxon>Glomeromycotina</taxon>
        <taxon>Glomeromycetes</taxon>
        <taxon>Glomerales</taxon>
        <taxon>Glomeraceae</taxon>
        <taxon>Rhizophagus</taxon>
    </lineage>
</organism>
<dbReference type="GO" id="GO:0005216">
    <property type="term" value="F:monoatomic ion channel activity"/>
    <property type="evidence" value="ECO:0007669"/>
    <property type="project" value="InterPro"/>
</dbReference>
<reference evidence="8 9" key="2">
    <citation type="submission" date="2017-10" db="EMBL/GenBank/DDBJ databases">
        <title>Genome analyses suggest a sexual origin of heterokaryosis in a supposedly ancient asexual fungus.</title>
        <authorList>
            <person name="Corradi N."/>
            <person name="Sedzielewska K."/>
            <person name="Noel J."/>
            <person name="Charron P."/>
            <person name="Farinelli L."/>
            <person name="Marton T."/>
            <person name="Kruger M."/>
            <person name="Pelin A."/>
            <person name="Brachmann A."/>
            <person name="Corradi N."/>
        </authorList>
    </citation>
    <scope>NUCLEOTIDE SEQUENCE [LARGE SCALE GENOMIC DNA]</scope>
    <source>
        <strain evidence="8 9">A1</strain>
    </source>
</reference>
<evidence type="ECO:0000256" key="1">
    <source>
        <dbReference type="ARBA" id="ARBA00004141"/>
    </source>
</evidence>
<evidence type="ECO:0000259" key="7">
    <source>
        <dbReference type="Pfam" id="PF00520"/>
    </source>
</evidence>
<feature type="transmembrane region" description="Helical" evidence="6">
    <location>
        <begin position="88"/>
        <end position="110"/>
    </location>
</feature>
<feature type="transmembrane region" description="Helical" evidence="6">
    <location>
        <begin position="184"/>
        <end position="209"/>
    </location>
</feature>
<sequence length="249" mass="29220">METSIPYDIFNEEDRKKLFLFSIILGFIHLLFEVRQFIWSPFRWISDICNLFDLGAYLVLVLTSIYCYIAFESFGIYFAIIIGVAKRIISFLFIILIILLGFAHAFFILLEPKSNDSNKPWELTKKYYQETEDGNISKIATLIEEPDSYTNLFSNYPNSLLSMYLFLTGDRNSLSAWSPDDNPLMIIMMIIFSFVIVVNLFIGLLNIAIEADNNRASYLAQKALILREIELFYLFPHQRRWKTWFPDIM</sequence>
<comment type="subcellular location">
    <subcellularLocation>
        <location evidence="1">Membrane</location>
        <topology evidence="1">Multi-pass membrane protein</topology>
    </subcellularLocation>
</comment>
<reference evidence="8 9" key="1">
    <citation type="submission" date="2017-10" db="EMBL/GenBank/DDBJ databases">
        <title>Extensive intraspecific genome diversity in a model arbuscular mycorrhizal fungus.</title>
        <authorList>
            <person name="Chen E.C.H."/>
            <person name="Morin E."/>
            <person name="Baudet D."/>
            <person name="Noel J."/>
            <person name="Ndikumana S."/>
            <person name="Charron P."/>
            <person name="St-Onge C."/>
            <person name="Giorgi J."/>
            <person name="Grigoriev I.V."/>
            <person name="Roux C."/>
            <person name="Martin F.M."/>
            <person name="Corradi N."/>
        </authorList>
    </citation>
    <scope>NUCLEOTIDE SEQUENCE [LARGE SCALE GENOMIC DNA]</scope>
    <source>
        <strain evidence="8 9">A1</strain>
    </source>
</reference>
<accession>A0A2N0RGF7</accession>
<dbReference type="VEuPathDB" id="FungiDB:RhiirA1_465210"/>
<gene>
    <name evidence="8" type="ORF">RhiirA1_465210</name>
</gene>
<keyword evidence="5 6" id="KW-0472">Membrane</keyword>
<evidence type="ECO:0000256" key="5">
    <source>
        <dbReference type="ARBA" id="ARBA00023136"/>
    </source>
</evidence>
<feature type="domain" description="Ion transport" evidence="7">
    <location>
        <begin position="71"/>
        <end position="215"/>
    </location>
</feature>
<comment type="caution">
    <text evidence="8">The sequence shown here is derived from an EMBL/GenBank/DDBJ whole genome shotgun (WGS) entry which is preliminary data.</text>
</comment>
<feature type="transmembrane region" description="Helical" evidence="6">
    <location>
        <begin position="18"/>
        <end position="38"/>
    </location>
</feature>
<evidence type="ECO:0000256" key="4">
    <source>
        <dbReference type="ARBA" id="ARBA00022989"/>
    </source>
</evidence>
<evidence type="ECO:0000256" key="3">
    <source>
        <dbReference type="ARBA" id="ARBA00022737"/>
    </source>
</evidence>
<keyword evidence="2 6" id="KW-0812">Transmembrane</keyword>
<evidence type="ECO:0000313" key="8">
    <source>
        <dbReference type="EMBL" id="PKC62385.1"/>
    </source>
</evidence>
<feature type="transmembrane region" description="Helical" evidence="6">
    <location>
        <begin position="58"/>
        <end position="81"/>
    </location>
</feature>
<evidence type="ECO:0000256" key="2">
    <source>
        <dbReference type="ARBA" id="ARBA00022692"/>
    </source>
</evidence>
<dbReference type="InterPro" id="IPR024862">
    <property type="entry name" value="TRPV"/>
</dbReference>
<dbReference type="PANTHER" id="PTHR10582">
    <property type="entry name" value="TRANSIENT RECEPTOR POTENTIAL ION CHANNEL PROTEIN"/>
    <property type="match status" value="1"/>
</dbReference>
<dbReference type="Gene3D" id="1.10.287.70">
    <property type="match status" value="1"/>
</dbReference>
<dbReference type="AlphaFoldDB" id="A0A2N0RGF7"/>
<protein>
    <recommendedName>
        <fullName evidence="7">Ion transport domain-containing protein</fullName>
    </recommendedName>
</protein>
<dbReference type="GO" id="GO:0005886">
    <property type="term" value="C:plasma membrane"/>
    <property type="evidence" value="ECO:0007669"/>
    <property type="project" value="TreeGrafter"/>
</dbReference>